<feature type="non-terminal residue" evidence="2">
    <location>
        <position position="1"/>
    </location>
</feature>
<keyword evidence="2" id="KW-0456">Lyase</keyword>
<organism evidence="2">
    <name type="scientific">uncultured Thermomicrobiales bacterium</name>
    <dbReference type="NCBI Taxonomy" id="1645740"/>
    <lineage>
        <taxon>Bacteria</taxon>
        <taxon>Pseudomonadati</taxon>
        <taxon>Thermomicrobiota</taxon>
        <taxon>Thermomicrobia</taxon>
        <taxon>Thermomicrobiales</taxon>
        <taxon>environmental samples</taxon>
    </lineage>
</organism>
<feature type="compositionally biased region" description="Basic and acidic residues" evidence="1">
    <location>
        <begin position="128"/>
        <end position="140"/>
    </location>
</feature>
<protein>
    <submittedName>
        <fullName evidence="2">UDP-N-acetylglucosamine 4,6-dehydratase (Inverting)</fullName>
        <ecNumber evidence="2">4.2.1.115</ecNumber>
    </submittedName>
</protein>
<evidence type="ECO:0000256" key="1">
    <source>
        <dbReference type="SAM" id="MobiDB-lite"/>
    </source>
</evidence>
<feature type="region of interest" description="Disordered" evidence="1">
    <location>
        <begin position="116"/>
        <end position="140"/>
    </location>
</feature>
<sequence>AHDHRRAHDPLLDHARPVRGVRARLPRPDGGRRGVRAEDPEHEGRGHGRGHRAGLRAPCGGDPGRGEAARDARDRGRVAPLLRVARPLRDLPGVRLLAAQAGRGRAAHARRFPLLQRHQRHVGRRGAAARDGRGREGGRV</sequence>
<dbReference type="EMBL" id="CADCWM010000355">
    <property type="protein sequence ID" value="CAA9554846.1"/>
    <property type="molecule type" value="Genomic_DNA"/>
</dbReference>
<feature type="compositionally biased region" description="Basic and acidic residues" evidence="1">
    <location>
        <begin position="26"/>
        <end position="46"/>
    </location>
</feature>
<accession>A0A6J4UQE7</accession>
<evidence type="ECO:0000313" key="2">
    <source>
        <dbReference type="EMBL" id="CAA9554846.1"/>
    </source>
</evidence>
<feature type="non-terminal residue" evidence="2">
    <location>
        <position position="140"/>
    </location>
</feature>
<gene>
    <name evidence="2" type="ORF">AVDCRST_MAG88-1030</name>
</gene>
<dbReference type="GO" id="GO:0016829">
    <property type="term" value="F:lyase activity"/>
    <property type="evidence" value="ECO:0007669"/>
    <property type="project" value="UniProtKB-KW"/>
</dbReference>
<dbReference type="AlphaFoldDB" id="A0A6J4UQE7"/>
<proteinExistence type="predicted"/>
<name>A0A6J4UQE7_9BACT</name>
<feature type="compositionally biased region" description="Basic and acidic residues" evidence="1">
    <location>
        <begin position="64"/>
        <end position="75"/>
    </location>
</feature>
<feature type="region of interest" description="Disordered" evidence="1">
    <location>
        <begin position="1"/>
        <end position="75"/>
    </location>
</feature>
<reference evidence="2" key="1">
    <citation type="submission" date="2020-02" db="EMBL/GenBank/DDBJ databases">
        <authorList>
            <person name="Meier V. D."/>
        </authorList>
    </citation>
    <scope>NUCLEOTIDE SEQUENCE</scope>
    <source>
        <strain evidence="2">AVDCRST_MAG88</strain>
    </source>
</reference>
<dbReference type="EC" id="4.2.1.115" evidence="2"/>
<feature type="compositionally biased region" description="Basic and acidic residues" evidence="1">
    <location>
        <begin position="1"/>
        <end position="16"/>
    </location>
</feature>